<keyword evidence="3" id="KW-1185">Reference proteome</keyword>
<evidence type="ECO:0000256" key="1">
    <source>
        <dbReference type="SAM" id="MobiDB-lite"/>
    </source>
</evidence>
<organism evidence="2 3">
    <name type="scientific">Setaria viridis</name>
    <name type="common">Green bristlegrass</name>
    <name type="synonym">Setaria italica subsp. viridis</name>
    <dbReference type="NCBI Taxonomy" id="4556"/>
    <lineage>
        <taxon>Eukaryota</taxon>
        <taxon>Viridiplantae</taxon>
        <taxon>Streptophyta</taxon>
        <taxon>Embryophyta</taxon>
        <taxon>Tracheophyta</taxon>
        <taxon>Spermatophyta</taxon>
        <taxon>Magnoliopsida</taxon>
        <taxon>Liliopsida</taxon>
        <taxon>Poales</taxon>
        <taxon>Poaceae</taxon>
        <taxon>PACMAD clade</taxon>
        <taxon>Panicoideae</taxon>
        <taxon>Panicodae</taxon>
        <taxon>Paniceae</taxon>
        <taxon>Cenchrinae</taxon>
        <taxon>Setaria</taxon>
    </lineage>
</organism>
<proteinExistence type="predicted"/>
<evidence type="ECO:0000313" key="2">
    <source>
        <dbReference type="EMBL" id="TKW00213.1"/>
    </source>
</evidence>
<sequence length="188" mass="20697">MSTLKVATIEEATKKILNLQQPLQKTRTPRSPIELFSKVSQLAGDEVWFDHNSKVQLARNHSLIPVPPVFYRIKRSLPCATSPTIQEMDDALANLQATTTIAAKEELLPELWEEEVHVQQQEMATPAPPVQPEGHNTSNTNAMPDPTSAQVCPPTPVSASIEAYHGVAELFTTPEQGILPQPPLAHEK</sequence>
<protein>
    <submittedName>
        <fullName evidence="2">Uncharacterized protein</fullName>
    </submittedName>
</protein>
<feature type="compositionally biased region" description="Polar residues" evidence="1">
    <location>
        <begin position="134"/>
        <end position="150"/>
    </location>
</feature>
<feature type="region of interest" description="Disordered" evidence="1">
    <location>
        <begin position="123"/>
        <end position="153"/>
    </location>
</feature>
<gene>
    <name evidence="2" type="ORF">SEVIR_8G093500v2</name>
</gene>
<reference evidence="2" key="1">
    <citation type="submission" date="2019-03" db="EMBL/GenBank/DDBJ databases">
        <title>WGS assembly of Setaria viridis.</title>
        <authorList>
            <person name="Huang P."/>
            <person name="Jenkins J."/>
            <person name="Grimwood J."/>
            <person name="Barry K."/>
            <person name="Healey A."/>
            <person name="Mamidi S."/>
            <person name="Sreedasyam A."/>
            <person name="Shu S."/>
            <person name="Feldman M."/>
            <person name="Wu J."/>
            <person name="Yu Y."/>
            <person name="Chen C."/>
            <person name="Johnson J."/>
            <person name="Rokhsar D."/>
            <person name="Baxter I."/>
            <person name="Schmutz J."/>
            <person name="Brutnell T."/>
            <person name="Kellogg E."/>
        </authorList>
    </citation>
    <scope>NUCLEOTIDE SEQUENCE [LARGE SCALE GENOMIC DNA]</scope>
</reference>
<name>A0A4U6THD3_SETVI</name>
<accession>A0A4U6THD3</accession>
<dbReference type="EMBL" id="CM016559">
    <property type="protein sequence ID" value="TKW00213.1"/>
    <property type="molecule type" value="Genomic_DNA"/>
</dbReference>
<dbReference type="Proteomes" id="UP000298652">
    <property type="component" value="Chromosome 8"/>
</dbReference>
<evidence type="ECO:0000313" key="3">
    <source>
        <dbReference type="Proteomes" id="UP000298652"/>
    </source>
</evidence>
<dbReference type="AlphaFoldDB" id="A0A4U6THD3"/>
<dbReference type="Gramene" id="TKW00213">
    <property type="protein sequence ID" value="TKW00213"/>
    <property type="gene ID" value="SEVIR_8G093500v2"/>
</dbReference>